<dbReference type="AlphaFoldDB" id="A0A1H3Q4J6"/>
<dbReference type="OrthoDB" id="6267663at2"/>
<protein>
    <submittedName>
        <fullName evidence="1">Uncharacterized protein</fullName>
    </submittedName>
</protein>
<dbReference type="RefSeq" id="WP_090415933.1">
    <property type="nucleotide sequence ID" value="NZ_FNOY01000128.1"/>
</dbReference>
<evidence type="ECO:0000313" key="2">
    <source>
        <dbReference type="Proteomes" id="UP000198640"/>
    </source>
</evidence>
<keyword evidence="2" id="KW-1185">Reference proteome</keyword>
<gene>
    <name evidence="1" type="ORF">SAMN05421881_11282</name>
</gene>
<evidence type="ECO:0000313" key="1">
    <source>
        <dbReference type="EMBL" id="SDZ07659.1"/>
    </source>
</evidence>
<dbReference type="EMBL" id="FNOY01000128">
    <property type="protein sequence ID" value="SDZ07659.1"/>
    <property type="molecule type" value="Genomic_DNA"/>
</dbReference>
<accession>A0A1H3Q4J6</accession>
<organism evidence="1 2">
    <name type="scientific">Nitrosomonas halophila</name>
    <dbReference type="NCBI Taxonomy" id="44576"/>
    <lineage>
        <taxon>Bacteria</taxon>
        <taxon>Pseudomonadati</taxon>
        <taxon>Pseudomonadota</taxon>
        <taxon>Betaproteobacteria</taxon>
        <taxon>Nitrosomonadales</taxon>
        <taxon>Nitrosomonadaceae</taxon>
        <taxon>Nitrosomonas</taxon>
    </lineage>
</organism>
<proteinExistence type="predicted"/>
<dbReference type="Proteomes" id="UP000198640">
    <property type="component" value="Unassembled WGS sequence"/>
</dbReference>
<dbReference type="STRING" id="44576.SAMN05421881_11282"/>
<sequence length="172" mass="19355">MNRNEIKNAHEDSVIDSFKRRCASFGDVVNVIGKPEPPDAIITINGNPSWIEITDAFFSPELAESITTHVANDKQHRPVPKEKRICIDPDEKFSSILESVIVTKYDKDSIGNVYKQYGSGILLVGIINPFSSAKDLAVTEKKKIEEAVKAKEPRFSDIYLYDVHDHAFHKVL</sequence>
<name>A0A1H3Q4J6_9PROT</name>
<reference evidence="1 2" key="1">
    <citation type="submission" date="2016-10" db="EMBL/GenBank/DDBJ databases">
        <authorList>
            <person name="de Groot N.N."/>
        </authorList>
    </citation>
    <scope>NUCLEOTIDE SEQUENCE [LARGE SCALE GENOMIC DNA]</scope>
    <source>
        <strain evidence="1 2">Nm1</strain>
    </source>
</reference>